<accession>A0A3P3G3G8</accession>
<comment type="caution">
    <text evidence="1">The sequence shown here is derived from an EMBL/GenBank/DDBJ whole genome shotgun (WGS) entry which is preliminary data.</text>
</comment>
<gene>
    <name evidence="1" type="ORF">EH240_05785</name>
</gene>
<protein>
    <submittedName>
        <fullName evidence="1">Uncharacterized protein</fullName>
    </submittedName>
</protein>
<reference evidence="1 2" key="1">
    <citation type="submission" date="2018-11" db="EMBL/GenBank/DDBJ databases">
        <title>the genome of Mesorhizobium tamadayense DSM 28320.</title>
        <authorList>
            <person name="Gao J."/>
        </authorList>
    </citation>
    <scope>NUCLEOTIDE SEQUENCE [LARGE SCALE GENOMIC DNA]</scope>
    <source>
        <strain evidence="1 2">DSM 28320</strain>
    </source>
</reference>
<dbReference type="OrthoDB" id="7277848at2"/>
<name>A0A3P3G3G8_9HYPH</name>
<keyword evidence="2" id="KW-1185">Reference proteome</keyword>
<sequence>MTAAGCISDAAQFISGRGDYADCRRKYVREEVLDETFAALLDKLHFDEEVLAWVRDALKASHAASQLFVRQPLHEKKRLLNLVLSNCEWKRGEVRAALRQPFDLLSETVAAVATEEASGAKLSTGHPVWLGFLEAFRTFCLAPSAESRVLMKEIEVSGHAMGQA</sequence>
<proteinExistence type="predicted"/>
<dbReference type="Proteomes" id="UP000273786">
    <property type="component" value="Unassembled WGS sequence"/>
</dbReference>
<evidence type="ECO:0000313" key="2">
    <source>
        <dbReference type="Proteomes" id="UP000273786"/>
    </source>
</evidence>
<organism evidence="1 2">
    <name type="scientific">Mesorhizobium tamadayense</name>
    <dbReference type="NCBI Taxonomy" id="425306"/>
    <lineage>
        <taxon>Bacteria</taxon>
        <taxon>Pseudomonadati</taxon>
        <taxon>Pseudomonadota</taxon>
        <taxon>Alphaproteobacteria</taxon>
        <taxon>Hyphomicrobiales</taxon>
        <taxon>Phyllobacteriaceae</taxon>
        <taxon>Mesorhizobium</taxon>
    </lineage>
</organism>
<evidence type="ECO:0000313" key="1">
    <source>
        <dbReference type="EMBL" id="RRI05401.1"/>
    </source>
</evidence>
<dbReference type="RefSeq" id="WP_124996461.1">
    <property type="nucleotide sequence ID" value="NZ_RQXT01000005.1"/>
</dbReference>
<dbReference type="AlphaFoldDB" id="A0A3P3G3G8"/>
<dbReference type="EMBL" id="RQXT01000005">
    <property type="protein sequence ID" value="RRI05401.1"/>
    <property type="molecule type" value="Genomic_DNA"/>
</dbReference>